<dbReference type="GO" id="GO:0015937">
    <property type="term" value="P:coenzyme A biosynthetic process"/>
    <property type="evidence" value="ECO:0007669"/>
    <property type="project" value="UniProtKB-KW"/>
</dbReference>
<dbReference type="GO" id="GO:0004594">
    <property type="term" value="F:pantothenate kinase activity"/>
    <property type="evidence" value="ECO:0007669"/>
    <property type="project" value="TreeGrafter"/>
</dbReference>
<dbReference type="PANTHER" id="PTHR12280:SF20">
    <property type="entry name" value="4'-PHOSPHOPANTETHEINE PHOSPHATASE"/>
    <property type="match status" value="1"/>
</dbReference>
<organism evidence="5 6">
    <name type="scientific">Plasmodium ovale curtisi</name>
    <dbReference type="NCBI Taxonomy" id="864141"/>
    <lineage>
        <taxon>Eukaryota</taxon>
        <taxon>Sar</taxon>
        <taxon>Alveolata</taxon>
        <taxon>Apicomplexa</taxon>
        <taxon>Aconoidasida</taxon>
        <taxon>Haemosporida</taxon>
        <taxon>Plasmodiidae</taxon>
        <taxon>Plasmodium</taxon>
        <taxon>Plasmodium (Plasmodium)</taxon>
    </lineage>
</organism>
<evidence type="ECO:0000313" key="5">
    <source>
        <dbReference type="EMBL" id="SBS97395.1"/>
    </source>
</evidence>
<gene>
    <name evidence="5" type="ORF">POVCU1_037870</name>
</gene>
<dbReference type="InterPro" id="IPR004567">
    <property type="entry name" value="Type_II_PanK"/>
</dbReference>
<keyword evidence="5" id="KW-0418">Kinase</keyword>
<sequence>MGNTVGIECSLNRVHVTCILINQNGKKKKKIPSMVGYSNHVVISLSGDMPDDKEKLDLKDNKGIPIFAKCTEEKVKYDTNGNHIDDYSKLKRNMLAYILATQHIMGKEIQLLVLRENVEKSEFIKISLAELGKHTKCQNSLEEKILIFSNFLKAQFGIIEDAKEVTSGDDNTSHNHGKNPLYSQNNGEIAQFYFLTVHVKNVEEAILACPEEIIKRMTINLTGAKANQIKKKLANLREITNVHLYKEIICINSCIRFLKWAYPKSLYDFVMSEGGNVVEKYSNRENGKGGKQHIGGSTRECSLIEHSLDAKESIAICPYLIVQMKRGISYHLVDKQNNIHRIGSCFIGYKTIQGLVLLITGKLLSLEKICKLSLNGKTHTFDMTVGDIYGKSYGNAGLSSDLTASFFGTAQHIDNVKGLFSAPDGMASSAESGSVESGIDESKSGESEIDESRSGESEIDESRSGESEIDESRSSESVSSENVRGGSLRDHCTLGEGGNSDPVNPSVGNQQMCAKLCENRKRRKVGSWPFTLPVDASYDKQRCQIDGKKTFFNEKKAREKAKIKERKLLFRNLSDTELEKCTKESINRIRSDFRRGTAFPKYVSHMQECKRKKVYSALDNTFLLKKLPDPSKKKKYMEKKNYEQIREKTAVKFCAGINSFQRGTCVHNKEAEMLGNIENDTLGRESDDISTSTVGQMNSNNDRVHKKRVLKFNSKESDLSKSLLSMVIYNAAQQAYIHSHMYNVKHVIFSGLLLDNPACIGLLKNLIKFMYHNTQKLYFIRFSSHVSSLGSALQAHSWDSLHERYEKG</sequence>
<feature type="region of interest" description="Disordered" evidence="4">
    <location>
        <begin position="427"/>
        <end position="507"/>
    </location>
</feature>
<evidence type="ECO:0000256" key="4">
    <source>
        <dbReference type="SAM" id="MobiDB-lite"/>
    </source>
</evidence>
<dbReference type="AlphaFoldDB" id="A0A1A8WYF3"/>
<dbReference type="Gene3D" id="3.30.420.40">
    <property type="match status" value="2"/>
</dbReference>
<feature type="compositionally biased region" description="Low complexity" evidence="4">
    <location>
        <begin position="427"/>
        <end position="437"/>
    </location>
</feature>
<keyword evidence="1" id="KW-0547">Nucleotide-binding</keyword>
<protein>
    <submittedName>
        <fullName evidence="5">Pantothenate kinase, putative</fullName>
    </submittedName>
</protein>
<dbReference type="GO" id="GO:0005829">
    <property type="term" value="C:cytosol"/>
    <property type="evidence" value="ECO:0007669"/>
    <property type="project" value="TreeGrafter"/>
</dbReference>
<evidence type="ECO:0000256" key="1">
    <source>
        <dbReference type="ARBA" id="ARBA00022741"/>
    </source>
</evidence>
<proteinExistence type="predicted"/>
<dbReference type="GO" id="GO:0005634">
    <property type="term" value="C:nucleus"/>
    <property type="evidence" value="ECO:0007669"/>
    <property type="project" value="TreeGrafter"/>
</dbReference>
<keyword evidence="3" id="KW-0173">Coenzyme A biosynthesis</keyword>
<dbReference type="InterPro" id="IPR043129">
    <property type="entry name" value="ATPase_NBD"/>
</dbReference>
<reference evidence="6" key="1">
    <citation type="submission" date="2016-05" db="EMBL/GenBank/DDBJ databases">
        <authorList>
            <person name="Naeem Raeece"/>
        </authorList>
    </citation>
    <scope>NUCLEOTIDE SEQUENCE [LARGE SCALE GENOMIC DNA]</scope>
</reference>
<dbReference type="GO" id="GO:0005524">
    <property type="term" value="F:ATP binding"/>
    <property type="evidence" value="ECO:0007669"/>
    <property type="project" value="UniProtKB-KW"/>
</dbReference>
<accession>A0A1A8WYF3</accession>
<dbReference type="Proteomes" id="UP000078546">
    <property type="component" value="Unassembled WGS sequence"/>
</dbReference>
<evidence type="ECO:0000256" key="3">
    <source>
        <dbReference type="ARBA" id="ARBA00022993"/>
    </source>
</evidence>
<name>A0A1A8WYF3_PLAOA</name>
<evidence type="ECO:0000256" key="2">
    <source>
        <dbReference type="ARBA" id="ARBA00022840"/>
    </source>
</evidence>
<dbReference type="PANTHER" id="PTHR12280">
    <property type="entry name" value="PANTOTHENATE KINASE"/>
    <property type="match status" value="1"/>
</dbReference>
<evidence type="ECO:0000313" key="6">
    <source>
        <dbReference type="Proteomes" id="UP000078546"/>
    </source>
</evidence>
<dbReference type="Pfam" id="PF03630">
    <property type="entry name" value="Fumble"/>
    <property type="match status" value="2"/>
</dbReference>
<keyword evidence="2" id="KW-0067">ATP-binding</keyword>
<feature type="compositionally biased region" description="Basic and acidic residues" evidence="4">
    <location>
        <begin position="440"/>
        <end position="474"/>
    </location>
</feature>
<keyword evidence="5" id="KW-0808">Transferase</keyword>
<dbReference type="EMBL" id="FLQV01000699">
    <property type="protein sequence ID" value="SBS97395.1"/>
    <property type="molecule type" value="Genomic_DNA"/>
</dbReference>
<dbReference type="SUPFAM" id="SSF53067">
    <property type="entry name" value="Actin-like ATPase domain"/>
    <property type="match status" value="1"/>
</dbReference>